<evidence type="ECO:0000256" key="1">
    <source>
        <dbReference type="SAM" id="MobiDB-lite"/>
    </source>
</evidence>
<dbReference type="Proteomes" id="UP000247634">
    <property type="component" value="Chromosome"/>
</dbReference>
<dbReference type="InterPro" id="IPR005509">
    <property type="entry name" value="AfsA_hotdog_dom"/>
</dbReference>
<accession>A0A2U9P1C7</accession>
<dbReference type="EMBL" id="CP029788">
    <property type="protein sequence ID" value="AWT43332.1"/>
    <property type="molecule type" value="Genomic_DNA"/>
</dbReference>
<reference evidence="3 4" key="1">
    <citation type="submission" date="2018-06" db="EMBL/GenBank/DDBJ databases">
        <title>The complete genome sequence of a nosiheptide producer Streptomyces actuosus ATCC 25421: deducing the ability of producing a new class III lantibiotics.</title>
        <authorList>
            <person name="Liu W."/>
            <person name="Sun F."/>
            <person name="Hu Y."/>
        </authorList>
    </citation>
    <scope>NUCLEOTIDE SEQUENCE [LARGE SCALE GENOMIC DNA]</scope>
    <source>
        <strain evidence="3 4">ATCC 25421</strain>
    </source>
</reference>
<dbReference type="OrthoDB" id="4317008at2"/>
<sequence>MPMATVPALSTSSVLGPFHLVHKPDSPETFLLDSGAPSCQRFVFAAELPDEHALFGATGAAHHDLLMPVEALRQAAVFAARHYFRVPEKRLTVVAEAATGITDVEPWRRTGHRAQIALELDLTPTDMVLGVPRGLVCEAVVSIDGRPCGTASARLVFLTPGIYRGHREAGRRQSEESLARGFGDFGSPGRPEPSRVGHTEPRNVLVGLPVEDDDEVLLFPVDGAAAGGILPGEPGELPAVLYLEASRQAGLIACAELYGFAPDRSLLTGWQASFRGFAEPGLPLYCTVSGPRTDGAAAATVRDAAGRPTTALTLAFWQGDREVARISASVLQDC</sequence>
<evidence type="ECO:0000259" key="2">
    <source>
        <dbReference type="Pfam" id="PF03756"/>
    </source>
</evidence>
<dbReference type="Pfam" id="PF03756">
    <property type="entry name" value="AfsA"/>
    <property type="match status" value="1"/>
</dbReference>
<dbReference type="KEGG" id="sact:DMT42_14060"/>
<keyword evidence="4" id="KW-1185">Reference proteome</keyword>
<dbReference type="AlphaFoldDB" id="A0A2U9P1C7"/>
<gene>
    <name evidence="3" type="ORF">DMT42_14060</name>
</gene>
<evidence type="ECO:0000313" key="3">
    <source>
        <dbReference type="EMBL" id="AWT43332.1"/>
    </source>
</evidence>
<feature type="domain" description="A-factor biosynthesis hotdog" evidence="2">
    <location>
        <begin position="20"/>
        <end position="154"/>
    </location>
</feature>
<organism evidence="3 4">
    <name type="scientific">Streptomyces actuosus</name>
    <dbReference type="NCBI Taxonomy" id="1885"/>
    <lineage>
        <taxon>Bacteria</taxon>
        <taxon>Bacillati</taxon>
        <taxon>Actinomycetota</taxon>
        <taxon>Actinomycetes</taxon>
        <taxon>Kitasatosporales</taxon>
        <taxon>Streptomycetaceae</taxon>
        <taxon>Streptomyces</taxon>
    </lineage>
</organism>
<evidence type="ECO:0000313" key="4">
    <source>
        <dbReference type="Proteomes" id="UP000247634"/>
    </source>
</evidence>
<name>A0A2U9P1C7_STRAS</name>
<proteinExistence type="predicted"/>
<feature type="compositionally biased region" description="Basic and acidic residues" evidence="1">
    <location>
        <begin position="169"/>
        <end position="178"/>
    </location>
</feature>
<protein>
    <recommendedName>
        <fullName evidence="2">A-factor biosynthesis hotdog domain-containing protein</fullName>
    </recommendedName>
</protein>
<feature type="region of interest" description="Disordered" evidence="1">
    <location>
        <begin position="169"/>
        <end position="200"/>
    </location>
</feature>